<sequence>MPVETWQILVTVGVPSGIFGFAVWLIERKIEQHERKRTEEAKKRENIEAQREKSREELQICIYETSLAAIALGEATAKAVQRIPDAHCNGDMHAALDYASKVKHAQREVVSRCGIKSIIE</sequence>
<evidence type="ECO:0000313" key="3">
    <source>
        <dbReference type="EMBL" id="RGB72151.1"/>
    </source>
</evidence>
<proteinExistence type="predicted"/>
<comment type="caution">
    <text evidence="3">The sequence shown here is derived from an EMBL/GenBank/DDBJ whole genome shotgun (WGS) entry which is preliminary data.</text>
</comment>
<keyword evidence="3" id="KW-0418">Kinase</keyword>
<evidence type="ECO:0000256" key="1">
    <source>
        <dbReference type="SAM" id="Coils"/>
    </source>
</evidence>
<accession>A0A3E2TBT5</accession>
<evidence type="ECO:0000256" key="2">
    <source>
        <dbReference type="SAM" id="Phobius"/>
    </source>
</evidence>
<organism evidence="3 4">
    <name type="scientific">Faecalibacterium prausnitzii</name>
    <dbReference type="NCBI Taxonomy" id="853"/>
    <lineage>
        <taxon>Bacteria</taxon>
        <taxon>Bacillati</taxon>
        <taxon>Bacillota</taxon>
        <taxon>Clostridia</taxon>
        <taxon>Eubacteriales</taxon>
        <taxon>Oscillospiraceae</taxon>
        <taxon>Faecalibacterium</taxon>
    </lineage>
</organism>
<dbReference type="GO" id="GO:0004674">
    <property type="term" value="F:protein serine/threonine kinase activity"/>
    <property type="evidence" value="ECO:0007669"/>
    <property type="project" value="UniProtKB-KW"/>
</dbReference>
<name>A0A3E2TBT5_9FIRM</name>
<keyword evidence="3" id="KW-0808">Transferase</keyword>
<feature type="transmembrane region" description="Helical" evidence="2">
    <location>
        <begin position="6"/>
        <end position="26"/>
    </location>
</feature>
<evidence type="ECO:0000313" key="4">
    <source>
        <dbReference type="Proteomes" id="UP000261140"/>
    </source>
</evidence>
<protein>
    <submittedName>
        <fullName evidence="3">Serine/threonine protein kinase</fullName>
    </submittedName>
</protein>
<keyword evidence="3" id="KW-0723">Serine/threonine-protein kinase</keyword>
<reference evidence="3 4" key="1">
    <citation type="submission" date="2018-08" db="EMBL/GenBank/DDBJ databases">
        <title>A genome reference for cultivated species of the human gut microbiota.</title>
        <authorList>
            <person name="Zou Y."/>
            <person name="Xue W."/>
            <person name="Luo G."/>
        </authorList>
    </citation>
    <scope>NUCLEOTIDE SEQUENCE [LARGE SCALE GENOMIC DNA]</scope>
    <source>
        <strain evidence="3 4">AF36-11AT</strain>
    </source>
</reference>
<keyword evidence="2" id="KW-0812">Transmembrane</keyword>
<dbReference type="AlphaFoldDB" id="A0A3E2TBT5"/>
<keyword evidence="2" id="KW-1133">Transmembrane helix</keyword>
<dbReference type="EMBL" id="QVEQ01000003">
    <property type="protein sequence ID" value="RGB72151.1"/>
    <property type="molecule type" value="Genomic_DNA"/>
</dbReference>
<keyword evidence="2" id="KW-0472">Membrane</keyword>
<feature type="coiled-coil region" evidence="1">
    <location>
        <begin position="30"/>
        <end position="59"/>
    </location>
</feature>
<keyword evidence="1" id="KW-0175">Coiled coil</keyword>
<gene>
    <name evidence="3" type="ORF">DWZ89_04680</name>
</gene>
<dbReference type="Proteomes" id="UP000261140">
    <property type="component" value="Unassembled WGS sequence"/>
</dbReference>